<comment type="caution">
    <text evidence="2">The sequence shown here is derived from an EMBL/GenBank/DDBJ whole genome shotgun (WGS) entry which is preliminary data.</text>
</comment>
<dbReference type="EMBL" id="JBHSJG010000038">
    <property type="protein sequence ID" value="MFC4989048.1"/>
    <property type="molecule type" value="Genomic_DNA"/>
</dbReference>
<dbReference type="Pfam" id="PF13474">
    <property type="entry name" value="SnoaL_3"/>
    <property type="match status" value="1"/>
</dbReference>
<keyword evidence="3" id="KW-1185">Reference proteome</keyword>
<accession>A0ABD5QH30</accession>
<evidence type="ECO:0000313" key="2">
    <source>
        <dbReference type="EMBL" id="MFC4989048.1"/>
    </source>
</evidence>
<gene>
    <name evidence="2" type="ORF">ACFPFO_14985</name>
</gene>
<proteinExistence type="predicted"/>
<evidence type="ECO:0000313" key="3">
    <source>
        <dbReference type="Proteomes" id="UP001595925"/>
    </source>
</evidence>
<dbReference type="Proteomes" id="UP001595925">
    <property type="component" value="Unassembled WGS sequence"/>
</dbReference>
<dbReference type="SUPFAM" id="SSF54427">
    <property type="entry name" value="NTF2-like"/>
    <property type="match status" value="1"/>
</dbReference>
<dbReference type="InterPro" id="IPR032710">
    <property type="entry name" value="NTF2-like_dom_sf"/>
</dbReference>
<organism evidence="2 3">
    <name type="scientific">Saliphagus infecundisoli</name>
    <dbReference type="NCBI Taxonomy" id="1849069"/>
    <lineage>
        <taxon>Archaea</taxon>
        <taxon>Methanobacteriati</taxon>
        <taxon>Methanobacteriota</taxon>
        <taxon>Stenosarchaea group</taxon>
        <taxon>Halobacteria</taxon>
        <taxon>Halobacteriales</taxon>
        <taxon>Natrialbaceae</taxon>
        <taxon>Saliphagus</taxon>
    </lineage>
</organism>
<dbReference type="Gene3D" id="3.10.450.50">
    <property type="match status" value="1"/>
</dbReference>
<protein>
    <submittedName>
        <fullName evidence="2">AtzH-like domain-containing protein</fullName>
    </submittedName>
</protein>
<evidence type="ECO:0000259" key="1">
    <source>
        <dbReference type="Pfam" id="PF13474"/>
    </source>
</evidence>
<name>A0ABD5QH30_9EURY</name>
<feature type="domain" description="SnoaL-like" evidence="1">
    <location>
        <begin position="7"/>
        <end position="123"/>
    </location>
</feature>
<dbReference type="InterPro" id="IPR037401">
    <property type="entry name" value="SnoaL-like"/>
</dbReference>
<reference evidence="2 3" key="1">
    <citation type="journal article" date="2019" name="Int. J. Syst. Evol. Microbiol.">
        <title>The Global Catalogue of Microorganisms (GCM) 10K type strain sequencing project: providing services to taxonomists for standard genome sequencing and annotation.</title>
        <authorList>
            <consortium name="The Broad Institute Genomics Platform"/>
            <consortium name="The Broad Institute Genome Sequencing Center for Infectious Disease"/>
            <person name="Wu L."/>
            <person name="Ma J."/>
        </authorList>
    </citation>
    <scope>NUCLEOTIDE SEQUENCE [LARGE SCALE GENOMIC DNA]</scope>
    <source>
        <strain evidence="2 3">CGMCC 1.15824</strain>
    </source>
</reference>
<sequence>MTERAEDAVRAYYDRLRNDDPLADAFREGERTVKFGITESLFGSEAVRAALREQRETTADWHVESHDLRVEEYDDLARFADEVTMAWTDREGGARRRYDSRWSGVVERIDGEWLFVTMHVSAPPEDDG</sequence>
<dbReference type="RefSeq" id="WP_114576054.1">
    <property type="nucleotide sequence ID" value="NZ_JAIVEF010000006.1"/>
</dbReference>
<dbReference type="AlphaFoldDB" id="A0ABD5QH30"/>